<comment type="caution">
    <text evidence="2">The sequence shown here is derived from an EMBL/GenBank/DDBJ whole genome shotgun (WGS) entry which is preliminary data.</text>
</comment>
<reference evidence="3" key="1">
    <citation type="journal article" date="2019" name="Nat. Commun.">
        <title>The genome of broomcorn millet.</title>
        <authorList>
            <person name="Zou C."/>
            <person name="Miki D."/>
            <person name="Li D."/>
            <person name="Tang Q."/>
            <person name="Xiao L."/>
            <person name="Rajput S."/>
            <person name="Deng P."/>
            <person name="Jia W."/>
            <person name="Huang R."/>
            <person name="Zhang M."/>
            <person name="Sun Y."/>
            <person name="Hu J."/>
            <person name="Fu X."/>
            <person name="Schnable P.S."/>
            <person name="Li F."/>
            <person name="Zhang H."/>
            <person name="Feng B."/>
            <person name="Zhu X."/>
            <person name="Liu R."/>
            <person name="Schnable J.C."/>
            <person name="Zhu J.-K."/>
            <person name="Zhang H."/>
        </authorList>
    </citation>
    <scope>NUCLEOTIDE SEQUENCE [LARGE SCALE GENOMIC DNA]</scope>
</reference>
<sequence>MNKGVTEEPSDEHFTSKSTETPPSSRHVIGNGFSATIDERSTDNPKKNTEGLSIDVEE</sequence>
<name>A0A3L6TA17_PANMI</name>
<proteinExistence type="predicted"/>
<keyword evidence="3" id="KW-1185">Reference proteome</keyword>
<dbReference type="Proteomes" id="UP000275267">
    <property type="component" value="Unassembled WGS sequence"/>
</dbReference>
<feature type="compositionally biased region" description="Basic and acidic residues" evidence="1">
    <location>
        <begin position="37"/>
        <end position="49"/>
    </location>
</feature>
<feature type="region of interest" description="Disordered" evidence="1">
    <location>
        <begin position="1"/>
        <end position="58"/>
    </location>
</feature>
<gene>
    <name evidence="2" type="ORF">C2845_PM03G37040</name>
</gene>
<dbReference type="AlphaFoldDB" id="A0A3L6TA17"/>
<accession>A0A3L6TA17</accession>
<dbReference type="EMBL" id="PQIB02000002">
    <property type="protein sequence ID" value="RLN35135.1"/>
    <property type="molecule type" value="Genomic_DNA"/>
</dbReference>
<evidence type="ECO:0000256" key="1">
    <source>
        <dbReference type="SAM" id="MobiDB-lite"/>
    </source>
</evidence>
<organism evidence="2 3">
    <name type="scientific">Panicum miliaceum</name>
    <name type="common">Proso millet</name>
    <name type="synonym">Broomcorn millet</name>
    <dbReference type="NCBI Taxonomy" id="4540"/>
    <lineage>
        <taxon>Eukaryota</taxon>
        <taxon>Viridiplantae</taxon>
        <taxon>Streptophyta</taxon>
        <taxon>Embryophyta</taxon>
        <taxon>Tracheophyta</taxon>
        <taxon>Spermatophyta</taxon>
        <taxon>Magnoliopsida</taxon>
        <taxon>Liliopsida</taxon>
        <taxon>Poales</taxon>
        <taxon>Poaceae</taxon>
        <taxon>PACMAD clade</taxon>
        <taxon>Panicoideae</taxon>
        <taxon>Panicodae</taxon>
        <taxon>Paniceae</taxon>
        <taxon>Panicinae</taxon>
        <taxon>Panicum</taxon>
        <taxon>Panicum sect. Panicum</taxon>
    </lineage>
</organism>
<protein>
    <submittedName>
        <fullName evidence="2">Uncharacterized protein</fullName>
    </submittedName>
</protein>
<evidence type="ECO:0000313" key="3">
    <source>
        <dbReference type="Proteomes" id="UP000275267"/>
    </source>
</evidence>
<evidence type="ECO:0000313" key="2">
    <source>
        <dbReference type="EMBL" id="RLN35135.1"/>
    </source>
</evidence>